<name>A0A1W1V716_9DEIO</name>
<accession>A0A1W1V716</accession>
<sequence>MNTDRLDANRLLLKVLSDAVETYPEQRFGQLLLNLGVVTLDVQGNIQDPFSEESSVTLRRVQKMSERS</sequence>
<dbReference type="Proteomes" id="UP000192582">
    <property type="component" value="Unassembled WGS sequence"/>
</dbReference>
<protein>
    <submittedName>
        <fullName evidence="1">Uncharacterized protein</fullName>
    </submittedName>
</protein>
<evidence type="ECO:0000313" key="2">
    <source>
        <dbReference type="Proteomes" id="UP000192582"/>
    </source>
</evidence>
<keyword evidence="2" id="KW-1185">Reference proteome</keyword>
<organism evidence="1 2">
    <name type="scientific">Deinococcus hopiensis KR-140</name>
    <dbReference type="NCBI Taxonomy" id="695939"/>
    <lineage>
        <taxon>Bacteria</taxon>
        <taxon>Thermotogati</taxon>
        <taxon>Deinococcota</taxon>
        <taxon>Deinococci</taxon>
        <taxon>Deinococcales</taxon>
        <taxon>Deinococcaceae</taxon>
        <taxon>Deinococcus</taxon>
    </lineage>
</organism>
<dbReference type="EMBL" id="FWWU01000009">
    <property type="protein sequence ID" value="SMB88821.1"/>
    <property type="molecule type" value="Genomic_DNA"/>
</dbReference>
<evidence type="ECO:0000313" key="1">
    <source>
        <dbReference type="EMBL" id="SMB88821.1"/>
    </source>
</evidence>
<dbReference type="AlphaFoldDB" id="A0A1W1V716"/>
<dbReference type="RefSeq" id="WP_084047905.1">
    <property type="nucleotide sequence ID" value="NZ_FWWU01000009.1"/>
</dbReference>
<reference evidence="1 2" key="1">
    <citation type="submission" date="2017-04" db="EMBL/GenBank/DDBJ databases">
        <authorList>
            <person name="Afonso C.L."/>
            <person name="Miller P.J."/>
            <person name="Scott M.A."/>
            <person name="Spackman E."/>
            <person name="Goraichik I."/>
            <person name="Dimitrov K.M."/>
            <person name="Suarez D.L."/>
            <person name="Swayne D.E."/>
        </authorList>
    </citation>
    <scope>NUCLEOTIDE SEQUENCE [LARGE SCALE GENOMIC DNA]</scope>
    <source>
        <strain evidence="1 2">KR-140</strain>
    </source>
</reference>
<dbReference type="OrthoDB" id="74125at2"/>
<gene>
    <name evidence="1" type="ORF">SAMN00790413_00189</name>
</gene>
<proteinExistence type="predicted"/>